<dbReference type="InterPro" id="IPR006175">
    <property type="entry name" value="YjgF/YER057c/UK114"/>
</dbReference>
<dbReference type="Pfam" id="PF01042">
    <property type="entry name" value="Ribonuc_L-PSP"/>
    <property type="match status" value="1"/>
</dbReference>
<name>A0A7X9UB42_9ACTN</name>
<reference evidence="2 3" key="1">
    <citation type="submission" date="2020-04" db="EMBL/GenBank/DDBJ databases">
        <title>Collinsella sp. KGMB02528 nov., an anaerobic actinobacterium isolated from human feces.</title>
        <authorList>
            <person name="Han K.-I."/>
            <person name="Eom M.K."/>
            <person name="Kim J.-S."/>
            <person name="Lee K.C."/>
            <person name="Suh M.K."/>
            <person name="Park S.-H."/>
            <person name="Lee J.H."/>
            <person name="Kang S.W."/>
            <person name="Park J.-E."/>
            <person name="Oh B.S."/>
            <person name="Yu S.Y."/>
            <person name="Choi S.-H."/>
            <person name="Lee D.H."/>
            <person name="Yoon H."/>
            <person name="Kim B.-Y."/>
            <person name="Lee J.H."/>
            <person name="Lee J.-S."/>
        </authorList>
    </citation>
    <scope>NUCLEOTIDE SEQUENCE [LARGE SCALE GENOMIC DNA]</scope>
    <source>
        <strain evidence="2 3">KGMB02528</strain>
    </source>
</reference>
<dbReference type="CDD" id="cd00448">
    <property type="entry name" value="YjgF_YER057c_UK114_family"/>
    <property type="match status" value="1"/>
</dbReference>
<dbReference type="GeneID" id="98651944"/>
<comment type="caution">
    <text evidence="2">The sequence shown here is derived from an EMBL/GenBank/DDBJ whole genome shotgun (WGS) entry which is preliminary data.</text>
</comment>
<dbReference type="GO" id="GO:0005829">
    <property type="term" value="C:cytosol"/>
    <property type="evidence" value="ECO:0007669"/>
    <property type="project" value="TreeGrafter"/>
</dbReference>
<protein>
    <submittedName>
        <fullName evidence="2">RidA family protein</fullName>
    </submittedName>
</protein>
<dbReference type="RefSeq" id="WP_022386554.1">
    <property type="nucleotide sequence ID" value="NZ_JABBCP010000001.1"/>
</dbReference>
<evidence type="ECO:0000256" key="1">
    <source>
        <dbReference type="ARBA" id="ARBA00010552"/>
    </source>
</evidence>
<dbReference type="GO" id="GO:0019239">
    <property type="term" value="F:deaminase activity"/>
    <property type="evidence" value="ECO:0007669"/>
    <property type="project" value="TreeGrafter"/>
</dbReference>
<dbReference type="AlphaFoldDB" id="A0A7X9UB42"/>
<dbReference type="EMBL" id="JABBCP010000001">
    <property type="protein sequence ID" value="NMF55207.1"/>
    <property type="molecule type" value="Genomic_DNA"/>
</dbReference>
<dbReference type="FunFam" id="3.30.1330.40:FF:000001">
    <property type="entry name" value="L-PSP family endoribonuclease"/>
    <property type="match status" value="1"/>
</dbReference>
<keyword evidence="3" id="KW-1185">Reference proteome</keyword>
<sequence length="125" mass="12859">MSKEAVIPNNAPAPLGPYSPAVKSGNMLFLSGQLGINPADGKLPETATEQAEQSLKNIENLLAAAGATTDNVVKTTVLLADIADFAAVNEVYAQHFEAPFPARSAFQVAALPAGALVEIEAIASL</sequence>
<dbReference type="InterPro" id="IPR006056">
    <property type="entry name" value="RidA"/>
</dbReference>
<evidence type="ECO:0000313" key="2">
    <source>
        <dbReference type="EMBL" id="NMF55207.1"/>
    </source>
</evidence>
<dbReference type="Gene3D" id="3.30.1330.40">
    <property type="entry name" value="RutC-like"/>
    <property type="match status" value="1"/>
</dbReference>
<dbReference type="NCBIfam" id="TIGR00004">
    <property type="entry name" value="Rid family detoxifying hydrolase"/>
    <property type="match status" value="1"/>
</dbReference>
<dbReference type="InterPro" id="IPR035959">
    <property type="entry name" value="RutC-like_sf"/>
</dbReference>
<gene>
    <name evidence="2" type="ORF">HF320_02500</name>
</gene>
<accession>A0A7X9UB42</accession>
<comment type="similarity">
    <text evidence="1">Belongs to the RutC family.</text>
</comment>
<dbReference type="SUPFAM" id="SSF55298">
    <property type="entry name" value="YjgF-like"/>
    <property type="match status" value="1"/>
</dbReference>
<dbReference type="PANTHER" id="PTHR11803">
    <property type="entry name" value="2-IMINOBUTANOATE/2-IMINOPROPANOATE DEAMINASE RIDA"/>
    <property type="match status" value="1"/>
</dbReference>
<dbReference type="PANTHER" id="PTHR11803:SF39">
    <property type="entry name" value="2-IMINOBUTANOATE_2-IMINOPROPANOATE DEAMINASE"/>
    <property type="match status" value="1"/>
</dbReference>
<proteinExistence type="inferred from homology"/>
<organism evidence="2 3">
    <name type="scientific">Collinsella acetigenes</name>
    <dbReference type="NCBI Taxonomy" id="2713419"/>
    <lineage>
        <taxon>Bacteria</taxon>
        <taxon>Bacillati</taxon>
        <taxon>Actinomycetota</taxon>
        <taxon>Coriobacteriia</taxon>
        <taxon>Coriobacteriales</taxon>
        <taxon>Coriobacteriaceae</taxon>
        <taxon>Collinsella</taxon>
    </lineage>
</organism>
<dbReference type="Proteomes" id="UP000546970">
    <property type="component" value="Unassembled WGS sequence"/>
</dbReference>
<dbReference type="PROSITE" id="PS01094">
    <property type="entry name" value="UPF0076"/>
    <property type="match status" value="1"/>
</dbReference>
<dbReference type="InterPro" id="IPR019897">
    <property type="entry name" value="RidA_CS"/>
</dbReference>
<evidence type="ECO:0000313" key="3">
    <source>
        <dbReference type="Proteomes" id="UP000546970"/>
    </source>
</evidence>